<dbReference type="AlphaFoldDB" id="A0AA38BTN1"/>
<name>A0AA38BTN1_TAXCH</name>
<sequence length="51" mass="5716">DGGDEICLGDKFDSGLGIVGKYRGNYVGLDWDYEDDEDEEKDGMWEIIILG</sequence>
<organism evidence="1 2">
    <name type="scientific">Taxus chinensis</name>
    <name type="common">Chinese yew</name>
    <name type="synonym">Taxus wallichiana var. chinensis</name>
    <dbReference type="NCBI Taxonomy" id="29808"/>
    <lineage>
        <taxon>Eukaryota</taxon>
        <taxon>Viridiplantae</taxon>
        <taxon>Streptophyta</taxon>
        <taxon>Embryophyta</taxon>
        <taxon>Tracheophyta</taxon>
        <taxon>Spermatophyta</taxon>
        <taxon>Pinopsida</taxon>
        <taxon>Pinidae</taxon>
        <taxon>Conifers II</taxon>
        <taxon>Cupressales</taxon>
        <taxon>Taxaceae</taxon>
        <taxon>Taxus</taxon>
    </lineage>
</organism>
<protein>
    <submittedName>
        <fullName evidence="1">Uncharacterized protein</fullName>
    </submittedName>
</protein>
<evidence type="ECO:0000313" key="1">
    <source>
        <dbReference type="EMBL" id="KAH9289566.1"/>
    </source>
</evidence>
<feature type="non-terminal residue" evidence="1">
    <location>
        <position position="1"/>
    </location>
</feature>
<dbReference type="Proteomes" id="UP000824469">
    <property type="component" value="Unassembled WGS sequence"/>
</dbReference>
<keyword evidence="2" id="KW-1185">Reference proteome</keyword>
<evidence type="ECO:0000313" key="2">
    <source>
        <dbReference type="Proteomes" id="UP000824469"/>
    </source>
</evidence>
<reference evidence="1 2" key="1">
    <citation type="journal article" date="2021" name="Nat. Plants">
        <title>The Taxus genome provides insights into paclitaxel biosynthesis.</title>
        <authorList>
            <person name="Xiong X."/>
            <person name="Gou J."/>
            <person name="Liao Q."/>
            <person name="Li Y."/>
            <person name="Zhou Q."/>
            <person name="Bi G."/>
            <person name="Li C."/>
            <person name="Du R."/>
            <person name="Wang X."/>
            <person name="Sun T."/>
            <person name="Guo L."/>
            <person name="Liang H."/>
            <person name="Lu P."/>
            <person name="Wu Y."/>
            <person name="Zhang Z."/>
            <person name="Ro D.K."/>
            <person name="Shang Y."/>
            <person name="Huang S."/>
            <person name="Yan J."/>
        </authorList>
    </citation>
    <scope>NUCLEOTIDE SEQUENCE [LARGE SCALE GENOMIC DNA]</scope>
    <source>
        <strain evidence="1">Ta-2019</strain>
    </source>
</reference>
<feature type="non-terminal residue" evidence="1">
    <location>
        <position position="51"/>
    </location>
</feature>
<dbReference type="EMBL" id="JAHRHJ020003813">
    <property type="protein sequence ID" value="KAH9289566.1"/>
    <property type="molecule type" value="Genomic_DNA"/>
</dbReference>
<proteinExistence type="predicted"/>
<comment type="caution">
    <text evidence="1">The sequence shown here is derived from an EMBL/GenBank/DDBJ whole genome shotgun (WGS) entry which is preliminary data.</text>
</comment>
<gene>
    <name evidence="1" type="ORF">KI387_033683</name>
</gene>
<accession>A0AA38BTN1</accession>